<evidence type="ECO:0000256" key="1">
    <source>
        <dbReference type="ARBA" id="ARBA00009124"/>
    </source>
</evidence>
<keyword evidence="3" id="KW-0687">Ribonucleoprotein</keyword>
<dbReference type="InterPro" id="IPR008991">
    <property type="entry name" value="Translation_prot_SH3-like_sf"/>
</dbReference>
<dbReference type="PANTHER" id="PTHR10497">
    <property type="entry name" value="60S RIBOSOMAL PROTEIN L27"/>
    <property type="match status" value="1"/>
</dbReference>
<sequence length="137" mass="15253">MYTLMRTTANLIKTRCTTHCPGGCCQNGQVHETLVLVLVLAGRYSGCKVGIVKNMDDGTSDRPYSHGLVAGIDRYPRKVTAAMGKKKIAKRSKIKSFVKVYNYNHLMPTSPQPSNRCSRQFWVVDAAEFLHGWSSCP</sequence>
<comment type="similarity">
    <text evidence="1">Belongs to the eukaryotic ribosomal protein eL27 family.</text>
</comment>
<dbReference type="Gene3D" id="2.30.30.770">
    <property type="match status" value="1"/>
</dbReference>
<dbReference type="Proteomes" id="UP000011518">
    <property type="component" value="Unassembled WGS sequence"/>
</dbReference>
<proteinExistence type="inferred from homology"/>
<evidence type="ECO:0000313" key="5">
    <source>
        <dbReference type="Proteomes" id="UP000011518"/>
    </source>
</evidence>
<organism evidence="4 5">
    <name type="scientific">Tupaia chinensis</name>
    <name type="common">Chinese tree shrew</name>
    <name type="synonym">Tupaia belangeri chinensis</name>
    <dbReference type="NCBI Taxonomy" id="246437"/>
    <lineage>
        <taxon>Eukaryota</taxon>
        <taxon>Metazoa</taxon>
        <taxon>Chordata</taxon>
        <taxon>Craniata</taxon>
        <taxon>Vertebrata</taxon>
        <taxon>Euteleostomi</taxon>
        <taxon>Mammalia</taxon>
        <taxon>Eutheria</taxon>
        <taxon>Euarchontoglires</taxon>
        <taxon>Scandentia</taxon>
        <taxon>Tupaiidae</taxon>
        <taxon>Tupaia</taxon>
    </lineage>
</organism>
<reference evidence="5" key="1">
    <citation type="submission" date="2012-07" db="EMBL/GenBank/DDBJ databases">
        <title>Genome of the Chinese tree shrew, a rising model animal genetically related to primates.</title>
        <authorList>
            <person name="Zhang G."/>
            <person name="Fan Y."/>
            <person name="Yao Y."/>
            <person name="Huang Z."/>
        </authorList>
    </citation>
    <scope>NUCLEOTIDE SEQUENCE [LARGE SCALE GENOMIC DNA]</scope>
</reference>
<evidence type="ECO:0000256" key="2">
    <source>
        <dbReference type="ARBA" id="ARBA00022980"/>
    </source>
</evidence>
<protein>
    <submittedName>
        <fullName evidence="4">60S ribosomal protein L27</fullName>
    </submittedName>
</protein>
<dbReference type="Pfam" id="PF01777">
    <property type="entry name" value="Ribosomal_L27e"/>
    <property type="match status" value="1"/>
</dbReference>
<reference evidence="5" key="2">
    <citation type="journal article" date="2013" name="Nat. Commun.">
        <title>Genome of the Chinese tree shrew.</title>
        <authorList>
            <person name="Fan Y."/>
            <person name="Huang Z.Y."/>
            <person name="Cao C.C."/>
            <person name="Chen C.S."/>
            <person name="Chen Y.X."/>
            <person name="Fan D.D."/>
            <person name="He J."/>
            <person name="Hou H.L."/>
            <person name="Hu L."/>
            <person name="Hu X.T."/>
            <person name="Jiang X.T."/>
            <person name="Lai R."/>
            <person name="Lang Y.S."/>
            <person name="Liang B."/>
            <person name="Liao S.G."/>
            <person name="Mu D."/>
            <person name="Ma Y.Y."/>
            <person name="Niu Y.Y."/>
            <person name="Sun X.Q."/>
            <person name="Xia J.Q."/>
            <person name="Xiao J."/>
            <person name="Xiong Z.Q."/>
            <person name="Xu L."/>
            <person name="Yang L."/>
            <person name="Zhang Y."/>
            <person name="Zhao W."/>
            <person name="Zhao X.D."/>
            <person name="Zheng Y.T."/>
            <person name="Zhou J.M."/>
            <person name="Zhu Y.B."/>
            <person name="Zhang G.J."/>
            <person name="Wang J."/>
            <person name="Yao Y.G."/>
        </authorList>
    </citation>
    <scope>NUCLEOTIDE SEQUENCE [LARGE SCALE GENOMIC DNA]</scope>
</reference>
<dbReference type="InterPro" id="IPR041991">
    <property type="entry name" value="Ribosomal_eL27_KOW"/>
</dbReference>
<name>L9KPF6_TUPCH</name>
<dbReference type="CDD" id="cd06090">
    <property type="entry name" value="KOW_RPL27"/>
    <property type="match status" value="1"/>
</dbReference>
<dbReference type="InterPro" id="IPR038655">
    <property type="entry name" value="Ribosomal_eL27_sf"/>
</dbReference>
<dbReference type="EMBL" id="KB320738">
    <property type="protein sequence ID" value="ELW64354.1"/>
    <property type="molecule type" value="Genomic_DNA"/>
</dbReference>
<evidence type="ECO:0000313" key="4">
    <source>
        <dbReference type="EMBL" id="ELW64354.1"/>
    </source>
</evidence>
<dbReference type="SUPFAM" id="SSF50104">
    <property type="entry name" value="Translation proteins SH3-like domain"/>
    <property type="match status" value="1"/>
</dbReference>
<dbReference type="GO" id="GO:0003735">
    <property type="term" value="F:structural constituent of ribosome"/>
    <property type="evidence" value="ECO:0007669"/>
    <property type="project" value="InterPro"/>
</dbReference>
<keyword evidence="2 4" id="KW-0689">Ribosomal protein</keyword>
<dbReference type="AlphaFoldDB" id="L9KPF6"/>
<accession>L9KPF6</accession>
<dbReference type="GO" id="GO:0005840">
    <property type="term" value="C:ribosome"/>
    <property type="evidence" value="ECO:0007669"/>
    <property type="project" value="UniProtKB-KW"/>
</dbReference>
<dbReference type="STRING" id="246437.L9KPF6"/>
<gene>
    <name evidence="4" type="ORF">TREES_T100017752</name>
</gene>
<keyword evidence="5" id="KW-1185">Reference proteome</keyword>
<dbReference type="InParanoid" id="L9KPF6"/>
<dbReference type="InterPro" id="IPR001141">
    <property type="entry name" value="Ribosomal_eL27"/>
</dbReference>
<evidence type="ECO:0000256" key="3">
    <source>
        <dbReference type="ARBA" id="ARBA00023274"/>
    </source>
</evidence>
<dbReference type="GO" id="GO:0006412">
    <property type="term" value="P:translation"/>
    <property type="evidence" value="ECO:0007669"/>
    <property type="project" value="InterPro"/>
</dbReference>
<dbReference type="GO" id="GO:1990904">
    <property type="term" value="C:ribonucleoprotein complex"/>
    <property type="evidence" value="ECO:0007669"/>
    <property type="project" value="UniProtKB-KW"/>
</dbReference>